<keyword evidence="3" id="KW-1185">Reference proteome</keyword>
<feature type="region of interest" description="Disordered" evidence="1">
    <location>
        <begin position="230"/>
        <end position="291"/>
    </location>
</feature>
<dbReference type="AlphaFoldDB" id="A0A9P6LS76"/>
<feature type="region of interest" description="Disordered" evidence="1">
    <location>
        <begin position="320"/>
        <end position="348"/>
    </location>
</feature>
<dbReference type="OrthoDB" id="2441497at2759"/>
<sequence length="376" mass="41549">MNPTQPKTLDKENEILAEPSLARQGLKTTKTPVLSSTVQSALKPKTNYQHPVKNIDSKKSILSRTFSETNNNSPTITATSAIAIHPEPRSRSLTRRGSAKTGLIIHKDKESSTLQKIVKNDDKLNNTTVIVGINTTASAQIESTSTLLSIERGIESQEQVVVGAAEADTKRRALTNDDDLWDIEYCPPPVEEEKYDPGFDLDTFALSTIPPAQAFHIRTIDSHDIGLPTIEPAQTMRSRSPIEPIGPKEAQKKESSEVEQENGSMPKARRAPNGNLEFTWSDDEDDQELYPQNGRRFGIKDLHDHTKTLPPFDGFIFDIEGSSSEDSLSDDEDDIHGGAAQTTDPQTKEFNEAFGLGDLEDESKVAPDFTDFKFEV</sequence>
<organism evidence="2 3">
    <name type="scientific">Modicella reniformis</name>
    <dbReference type="NCBI Taxonomy" id="1440133"/>
    <lineage>
        <taxon>Eukaryota</taxon>
        <taxon>Fungi</taxon>
        <taxon>Fungi incertae sedis</taxon>
        <taxon>Mucoromycota</taxon>
        <taxon>Mortierellomycotina</taxon>
        <taxon>Mortierellomycetes</taxon>
        <taxon>Mortierellales</taxon>
        <taxon>Mortierellaceae</taxon>
        <taxon>Modicella</taxon>
    </lineage>
</organism>
<reference evidence="2" key="1">
    <citation type="journal article" date="2020" name="Fungal Divers.">
        <title>Resolving the Mortierellaceae phylogeny through synthesis of multi-gene phylogenetics and phylogenomics.</title>
        <authorList>
            <person name="Vandepol N."/>
            <person name="Liber J."/>
            <person name="Desiro A."/>
            <person name="Na H."/>
            <person name="Kennedy M."/>
            <person name="Barry K."/>
            <person name="Grigoriev I.V."/>
            <person name="Miller A.N."/>
            <person name="O'Donnell K."/>
            <person name="Stajich J.E."/>
            <person name="Bonito G."/>
        </authorList>
    </citation>
    <scope>NUCLEOTIDE SEQUENCE</scope>
    <source>
        <strain evidence="2">MES-2147</strain>
    </source>
</reference>
<evidence type="ECO:0000256" key="1">
    <source>
        <dbReference type="SAM" id="MobiDB-lite"/>
    </source>
</evidence>
<evidence type="ECO:0000313" key="3">
    <source>
        <dbReference type="Proteomes" id="UP000749646"/>
    </source>
</evidence>
<evidence type="ECO:0000313" key="2">
    <source>
        <dbReference type="EMBL" id="KAF9929702.1"/>
    </source>
</evidence>
<comment type="caution">
    <text evidence="2">The sequence shown here is derived from an EMBL/GenBank/DDBJ whole genome shotgun (WGS) entry which is preliminary data.</text>
</comment>
<accession>A0A9P6LS76</accession>
<gene>
    <name evidence="2" type="ORF">BGZ65_005688</name>
</gene>
<name>A0A9P6LS76_9FUNG</name>
<protein>
    <submittedName>
        <fullName evidence="2">Uncharacterized protein</fullName>
    </submittedName>
</protein>
<dbReference type="EMBL" id="JAAAHW010010163">
    <property type="protein sequence ID" value="KAF9929702.1"/>
    <property type="molecule type" value="Genomic_DNA"/>
</dbReference>
<proteinExistence type="predicted"/>
<dbReference type="Proteomes" id="UP000749646">
    <property type="component" value="Unassembled WGS sequence"/>
</dbReference>